<keyword evidence="2" id="KW-0808">Transferase</keyword>
<dbReference type="InterPro" id="IPR002213">
    <property type="entry name" value="UDP_glucos_trans"/>
</dbReference>
<protein>
    <recommendedName>
        <fullName evidence="6">Glycosyltransferase</fullName>
    </recommendedName>
</protein>
<evidence type="ECO:0000256" key="3">
    <source>
        <dbReference type="SAM" id="MobiDB-lite"/>
    </source>
</evidence>
<proteinExistence type="inferred from homology"/>
<dbReference type="AlphaFoldDB" id="A0AAQ3XID1"/>
<dbReference type="SUPFAM" id="SSF53756">
    <property type="entry name" value="UDP-Glycosyltransferase/glycogen phosphorylase"/>
    <property type="match status" value="1"/>
</dbReference>
<evidence type="ECO:0000256" key="1">
    <source>
        <dbReference type="ARBA" id="ARBA00009995"/>
    </source>
</evidence>
<evidence type="ECO:0000313" key="4">
    <source>
        <dbReference type="EMBL" id="WVZ99041.1"/>
    </source>
</evidence>
<accession>A0AAQ3XID1</accession>
<reference evidence="4 5" key="1">
    <citation type="submission" date="2024-02" db="EMBL/GenBank/DDBJ databases">
        <title>High-quality chromosome-scale genome assembly of Pensacola bahiagrass (Paspalum notatum Flugge var. saurae).</title>
        <authorList>
            <person name="Vega J.M."/>
            <person name="Podio M."/>
            <person name="Orjuela J."/>
            <person name="Siena L.A."/>
            <person name="Pessino S.C."/>
            <person name="Combes M.C."/>
            <person name="Mariac C."/>
            <person name="Albertini E."/>
            <person name="Pupilli F."/>
            <person name="Ortiz J.P.A."/>
            <person name="Leblanc O."/>
        </authorList>
    </citation>
    <scope>NUCLEOTIDE SEQUENCE [LARGE SCALE GENOMIC DNA]</scope>
    <source>
        <strain evidence="4">R1</strain>
        <tissue evidence="4">Leaf</tissue>
    </source>
</reference>
<dbReference type="GO" id="GO:0080043">
    <property type="term" value="F:quercetin 3-O-glucosyltransferase activity"/>
    <property type="evidence" value="ECO:0007669"/>
    <property type="project" value="TreeGrafter"/>
</dbReference>
<gene>
    <name evidence="4" type="ORF">U9M48_044397</name>
</gene>
<dbReference type="Proteomes" id="UP001341281">
    <property type="component" value="Chromosome 10"/>
</dbReference>
<dbReference type="Pfam" id="PF00201">
    <property type="entry name" value="UDPGT"/>
    <property type="match status" value="1"/>
</dbReference>
<sequence>MGSMAASPWHVVAVPYPGRGHVNAMLNLGSASSPAPRVRFEAIPNVIPSEHGRANDMAGFLDAVYTKMAAPFERLLDALAPPAPAAIVADVFVPWAVGVDARRGVPVCVMCPISATMFAVQYNLHLLPPAALGGDASPDVADDPSCLIENYIPGTKSIRFADLAPTHTNATMRGKILEAYASVKKAQCIVFTSFQELECDAIDAMRRTLPCPVYAVGPCIPFMALQEQHTATAEDADGYTAWLDAQPAGSVLYVSLGSFLSVSAAQFDEIAAGLAESKTRFLWVLRDADARCRVRSLVVHGHDAGLVVPWTDQLRVLCHPSVGGFFTHCGMNSTLEAGRVRRGALVDPAHRPTISRLVVELWKTRLGLKEKARADGVIGREEIAVAVETLMCPDATEDMRKRAALLKDAARAASEEGGFSWKDVTIKLLQNGKNQPSENPRQAPEQQPIPFRGSRVGADQYPSAFPEEQHIKRLYELKHSMFFG</sequence>
<dbReference type="CDD" id="cd03784">
    <property type="entry name" value="GT1_Gtf-like"/>
    <property type="match status" value="1"/>
</dbReference>
<dbReference type="EMBL" id="CP144754">
    <property type="protein sequence ID" value="WVZ99041.1"/>
    <property type="molecule type" value="Genomic_DNA"/>
</dbReference>
<keyword evidence="5" id="KW-1185">Reference proteome</keyword>
<dbReference type="PANTHER" id="PTHR11926">
    <property type="entry name" value="GLUCOSYL/GLUCURONOSYL TRANSFERASES"/>
    <property type="match status" value="1"/>
</dbReference>
<name>A0AAQ3XID1_PASNO</name>
<feature type="region of interest" description="Disordered" evidence="3">
    <location>
        <begin position="432"/>
        <end position="460"/>
    </location>
</feature>
<evidence type="ECO:0008006" key="6">
    <source>
        <dbReference type="Google" id="ProtNLM"/>
    </source>
</evidence>
<dbReference type="PANTHER" id="PTHR11926:SF1395">
    <property type="entry name" value="GLYCOSYLTRANSFERASE"/>
    <property type="match status" value="1"/>
</dbReference>
<dbReference type="Gene3D" id="3.40.50.2000">
    <property type="entry name" value="Glycogen Phosphorylase B"/>
    <property type="match status" value="2"/>
</dbReference>
<evidence type="ECO:0000313" key="5">
    <source>
        <dbReference type="Proteomes" id="UP001341281"/>
    </source>
</evidence>
<dbReference type="GO" id="GO:0080044">
    <property type="term" value="F:quercetin 7-O-glucosyltransferase activity"/>
    <property type="evidence" value="ECO:0007669"/>
    <property type="project" value="TreeGrafter"/>
</dbReference>
<evidence type="ECO:0000256" key="2">
    <source>
        <dbReference type="ARBA" id="ARBA00022679"/>
    </source>
</evidence>
<organism evidence="4 5">
    <name type="scientific">Paspalum notatum var. saurae</name>
    <dbReference type="NCBI Taxonomy" id="547442"/>
    <lineage>
        <taxon>Eukaryota</taxon>
        <taxon>Viridiplantae</taxon>
        <taxon>Streptophyta</taxon>
        <taxon>Embryophyta</taxon>
        <taxon>Tracheophyta</taxon>
        <taxon>Spermatophyta</taxon>
        <taxon>Magnoliopsida</taxon>
        <taxon>Liliopsida</taxon>
        <taxon>Poales</taxon>
        <taxon>Poaceae</taxon>
        <taxon>PACMAD clade</taxon>
        <taxon>Panicoideae</taxon>
        <taxon>Andropogonodae</taxon>
        <taxon>Paspaleae</taxon>
        <taxon>Paspalinae</taxon>
        <taxon>Paspalum</taxon>
    </lineage>
</organism>
<comment type="similarity">
    <text evidence="1">Belongs to the UDP-glycosyltransferase family.</text>
</comment>